<accession>A0A1H3C7H2</accession>
<name>A0A1H3C7H2_THIRO</name>
<dbReference type="OrthoDB" id="9784998at2"/>
<dbReference type="STRING" id="1058.SAMN05421783_13120"/>
<dbReference type="AlphaFoldDB" id="A0A1H3C7H2"/>
<dbReference type="RefSeq" id="WP_093037365.1">
    <property type="nucleotide sequence ID" value="NZ_FNNZ01000031.1"/>
</dbReference>
<evidence type="ECO:0000313" key="3">
    <source>
        <dbReference type="Proteomes" id="UP000198816"/>
    </source>
</evidence>
<reference evidence="3" key="1">
    <citation type="submission" date="2016-10" db="EMBL/GenBank/DDBJ databases">
        <authorList>
            <person name="Varghese N."/>
            <person name="Submissions S."/>
        </authorList>
    </citation>
    <scope>NUCLEOTIDE SEQUENCE [LARGE SCALE GENOMIC DNA]</scope>
    <source>
        <strain evidence="3">DSM 217</strain>
    </source>
</reference>
<feature type="chain" id="PRO_5011661870" description="DUF3299 domain-containing protein" evidence="1">
    <location>
        <begin position="25"/>
        <end position="193"/>
    </location>
</feature>
<evidence type="ECO:0000256" key="1">
    <source>
        <dbReference type="SAM" id="SignalP"/>
    </source>
</evidence>
<protein>
    <recommendedName>
        <fullName evidence="4">DUF3299 domain-containing protein</fullName>
    </recommendedName>
</protein>
<dbReference type="EMBL" id="FNNZ01000031">
    <property type="protein sequence ID" value="SDX50112.1"/>
    <property type="molecule type" value="Genomic_DNA"/>
</dbReference>
<dbReference type="Gene3D" id="2.40.50.870">
    <property type="entry name" value="Protein of unknown function (DUF3299)"/>
    <property type="match status" value="1"/>
</dbReference>
<keyword evidence="3" id="KW-1185">Reference proteome</keyword>
<feature type="signal peptide" evidence="1">
    <location>
        <begin position="1"/>
        <end position="24"/>
    </location>
</feature>
<gene>
    <name evidence="2" type="ORF">SAMN05421783_13120</name>
</gene>
<evidence type="ECO:0000313" key="2">
    <source>
        <dbReference type="EMBL" id="SDX50112.1"/>
    </source>
</evidence>
<dbReference type="PROSITE" id="PS51257">
    <property type="entry name" value="PROKAR_LIPOPROTEIN"/>
    <property type="match status" value="1"/>
</dbReference>
<dbReference type="InterPro" id="IPR021727">
    <property type="entry name" value="DUF3299"/>
</dbReference>
<evidence type="ECO:0008006" key="4">
    <source>
        <dbReference type="Google" id="ProtNLM"/>
    </source>
</evidence>
<dbReference type="Pfam" id="PF11736">
    <property type="entry name" value="DUF3299"/>
    <property type="match status" value="1"/>
</dbReference>
<keyword evidence="1" id="KW-0732">Signal</keyword>
<sequence>MRLFARLFPVILALWLVGCGEESAGPDSGAADAVQAEEIDWDRLIPVEWQPETLLEDFDLDALDEMDDDDPHATELMDKLMALWADAPVVEELDGLVIRLPGFVVPLELDERKMSEFLLVPYYGACIHVPPPPANQTIHVVVPEGREYVGELFDTVWVTGTLRVIRTSSDLAEAGYRIDVTEIEPYDGEVEPL</sequence>
<dbReference type="Proteomes" id="UP000198816">
    <property type="component" value="Unassembled WGS sequence"/>
</dbReference>
<proteinExistence type="predicted"/>
<organism evidence="2 3">
    <name type="scientific">Thiocapsa roseopersicina</name>
    <dbReference type="NCBI Taxonomy" id="1058"/>
    <lineage>
        <taxon>Bacteria</taxon>
        <taxon>Pseudomonadati</taxon>
        <taxon>Pseudomonadota</taxon>
        <taxon>Gammaproteobacteria</taxon>
        <taxon>Chromatiales</taxon>
        <taxon>Chromatiaceae</taxon>
        <taxon>Thiocapsa</taxon>
    </lineage>
</organism>